<organism evidence="1 2">
    <name type="scientific">candidate division WOR-3 bacterium</name>
    <dbReference type="NCBI Taxonomy" id="2052148"/>
    <lineage>
        <taxon>Bacteria</taxon>
        <taxon>Bacteria division WOR-3</taxon>
    </lineage>
</organism>
<feature type="non-terminal residue" evidence="1">
    <location>
        <position position="60"/>
    </location>
</feature>
<dbReference type="EMBL" id="DMZY01000003">
    <property type="protein sequence ID" value="HAV91577.1"/>
    <property type="molecule type" value="Genomic_DNA"/>
</dbReference>
<dbReference type="AlphaFoldDB" id="A0A350H7R1"/>
<name>A0A350H7R1_UNCW3</name>
<proteinExistence type="predicted"/>
<sequence>MSGNIKNKEVFMEIVYKAIEDKIERRKICDKVLHSLPDWFGIESAILDYIKGVGEGVFIS</sequence>
<dbReference type="Proteomes" id="UP000264062">
    <property type="component" value="Unassembled WGS sequence"/>
</dbReference>
<evidence type="ECO:0000313" key="2">
    <source>
        <dbReference type="Proteomes" id="UP000264062"/>
    </source>
</evidence>
<evidence type="ECO:0000313" key="1">
    <source>
        <dbReference type="EMBL" id="HAV91577.1"/>
    </source>
</evidence>
<protein>
    <submittedName>
        <fullName evidence="1">Uncharacterized protein</fullName>
    </submittedName>
</protein>
<comment type="caution">
    <text evidence="1">The sequence shown here is derived from an EMBL/GenBank/DDBJ whole genome shotgun (WGS) entry which is preliminary data.</text>
</comment>
<reference evidence="1 2" key="1">
    <citation type="journal article" date="2018" name="Nat. Biotechnol.">
        <title>A standardized bacterial taxonomy based on genome phylogeny substantially revises the tree of life.</title>
        <authorList>
            <person name="Parks D.H."/>
            <person name="Chuvochina M."/>
            <person name="Waite D.W."/>
            <person name="Rinke C."/>
            <person name="Skarshewski A."/>
            <person name="Chaumeil P.A."/>
            <person name="Hugenholtz P."/>
        </authorList>
    </citation>
    <scope>NUCLEOTIDE SEQUENCE [LARGE SCALE GENOMIC DNA]</scope>
    <source>
        <strain evidence="1">UBA9956</strain>
    </source>
</reference>
<gene>
    <name evidence="1" type="ORF">DCW38_00085</name>
</gene>
<accession>A0A350H7R1</accession>